<feature type="domain" description="Core-binding (CB)" evidence="6">
    <location>
        <begin position="67"/>
        <end position="177"/>
    </location>
</feature>
<dbReference type="PANTHER" id="PTHR30349">
    <property type="entry name" value="PHAGE INTEGRASE-RELATED"/>
    <property type="match status" value="1"/>
</dbReference>
<dbReference type="PROSITE" id="PS51900">
    <property type="entry name" value="CB"/>
    <property type="match status" value="1"/>
</dbReference>
<dbReference type="InterPro" id="IPR044068">
    <property type="entry name" value="CB"/>
</dbReference>
<feature type="domain" description="Tyr recombinase" evidence="5">
    <location>
        <begin position="198"/>
        <end position="418"/>
    </location>
</feature>
<sequence>MAARARANREGSIFPYRNGYAAYVWVTKPDGKRTRKYVYGKTREIVHDKWLKLHQQAKAGPVATKSQTFATYSAYWLEEIVKPNLAPSTYAAYEVACRLYIVPGLGKKKLSPPTSEVQRWINKVGITCQCCAQGKDARRPTKKRKCCGIGQCCNSRLSSNSLAHLRRTLRTMLSQAITEDLITRNVGSNLKLPTVRVRRRKAWDSDDARKFLESAREDNDPLYAAYVLVLVLGLRKGEMLGMTEDAIDWAGWDSDCVQHRVSFCVDCVAEYEVSIQVRAQIQRIGKELLHRDTKTPTSDGGLPLPSICAVALRQRHLDLARDRDSTGPLWRGIPLLFTTRFGTPYEPRNFNRYWDRRCVLAGVPRITVRDARRTCGTLLADLDVHPRVAMQILRHARFSVTMEIYTMVSSKKTREALKRLGHSLE</sequence>
<dbReference type="RefSeq" id="WP_282757731.1">
    <property type="nucleotide sequence ID" value="NZ_JASCTH010000003.1"/>
</dbReference>
<accession>A0ABT6WEP9</accession>
<proteinExistence type="predicted"/>
<protein>
    <submittedName>
        <fullName evidence="7">Site-specific integrase</fullName>
    </submittedName>
</protein>
<evidence type="ECO:0000313" key="8">
    <source>
        <dbReference type="Proteomes" id="UP001241758"/>
    </source>
</evidence>
<dbReference type="InterPro" id="IPR010998">
    <property type="entry name" value="Integrase_recombinase_N"/>
</dbReference>
<dbReference type="EMBL" id="JASCTH010000003">
    <property type="protein sequence ID" value="MDI6098199.1"/>
    <property type="molecule type" value="Genomic_DNA"/>
</dbReference>
<keyword evidence="3" id="KW-0233">DNA recombination</keyword>
<name>A0ABT6WEP9_9ACTN</name>
<dbReference type="Pfam" id="PF14659">
    <property type="entry name" value="Phage_int_SAM_3"/>
    <property type="match status" value="1"/>
</dbReference>
<dbReference type="InterPro" id="IPR002104">
    <property type="entry name" value="Integrase_catalytic"/>
</dbReference>
<dbReference type="InterPro" id="IPR004107">
    <property type="entry name" value="Integrase_SAM-like_N"/>
</dbReference>
<evidence type="ECO:0000259" key="5">
    <source>
        <dbReference type="PROSITE" id="PS51898"/>
    </source>
</evidence>
<dbReference type="Pfam" id="PF00589">
    <property type="entry name" value="Phage_integrase"/>
    <property type="match status" value="1"/>
</dbReference>
<dbReference type="PROSITE" id="PS51898">
    <property type="entry name" value="TYR_RECOMBINASE"/>
    <property type="match status" value="1"/>
</dbReference>
<dbReference type="SUPFAM" id="SSF56349">
    <property type="entry name" value="DNA breaking-rejoining enzymes"/>
    <property type="match status" value="1"/>
</dbReference>
<dbReference type="PANTHER" id="PTHR30349:SF91">
    <property type="entry name" value="INTA PROTEIN"/>
    <property type="match status" value="1"/>
</dbReference>
<keyword evidence="8" id="KW-1185">Reference proteome</keyword>
<evidence type="ECO:0000256" key="4">
    <source>
        <dbReference type="PROSITE-ProRule" id="PRU01248"/>
    </source>
</evidence>
<evidence type="ECO:0000313" key="7">
    <source>
        <dbReference type="EMBL" id="MDI6098199.1"/>
    </source>
</evidence>
<dbReference type="Proteomes" id="UP001241758">
    <property type="component" value="Unassembled WGS sequence"/>
</dbReference>
<gene>
    <name evidence="7" type="ORF">QLQ12_06230</name>
</gene>
<organism evidence="7 8">
    <name type="scientific">Actinoplanes sandaracinus</name>
    <dbReference type="NCBI Taxonomy" id="3045177"/>
    <lineage>
        <taxon>Bacteria</taxon>
        <taxon>Bacillati</taxon>
        <taxon>Actinomycetota</taxon>
        <taxon>Actinomycetes</taxon>
        <taxon>Micromonosporales</taxon>
        <taxon>Micromonosporaceae</taxon>
        <taxon>Actinoplanes</taxon>
    </lineage>
</organism>
<reference evidence="7 8" key="1">
    <citation type="submission" date="2023-05" db="EMBL/GenBank/DDBJ databases">
        <title>Actinoplanes sp. NEAU-A12 genome sequencing.</title>
        <authorList>
            <person name="Wang Z.-S."/>
        </authorList>
    </citation>
    <scope>NUCLEOTIDE SEQUENCE [LARGE SCALE GENOMIC DNA]</scope>
    <source>
        <strain evidence="7 8">NEAU-A12</strain>
    </source>
</reference>
<evidence type="ECO:0000256" key="3">
    <source>
        <dbReference type="ARBA" id="ARBA00023172"/>
    </source>
</evidence>
<dbReference type="InterPro" id="IPR050090">
    <property type="entry name" value="Tyrosine_recombinase_XerCD"/>
</dbReference>
<dbReference type="InterPro" id="IPR011010">
    <property type="entry name" value="DNA_brk_join_enz"/>
</dbReference>
<evidence type="ECO:0000256" key="1">
    <source>
        <dbReference type="ARBA" id="ARBA00022908"/>
    </source>
</evidence>
<keyword evidence="2 4" id="KW-0238">DNA-binding</keyword>
<dbReference type="InterPro" id="IPR013762">
    <property type="entry name" value="Integrase-like_cat_sf"/>
</dbReference>
<keyword evidence="1" id="KW-0229">DNA integration</keyword>
<dbReference type="Gene3D" id="1.10.443.10">
    <property type="entry name" value="Intergrase catalytic core"/>
    <property type="match status" value="1"/>
</dbReference>
<evidence type="ECO:0000256" key="2">
    <source>
        <dbReference type="ARBA" id="ARBA00023125"/>
    </source>
</evidence>
<dbReference type="Gene3D" id="1.10.150.130">
    <property type="match status" value="1"/>
</dbReference>
<comment type="caution">
    <text evidence="7">The sequence shown here is derived from an EMBL/GenBank/DDBJ whole genome shotgun (WGS) entry which is preliminary data.</text>
</comment>
<evidence type="ECO:0000259" key="6">
    <source>
        <dbReference type="PROSITE" id="PS51900"/>
    </source>
</evidence>